<comment type="caution">
    <text evidence="2">The sequence shown here is derived from an EMBL/GenBank/DDBJ whole genome shotgun (WGS) entry which is preliminary data.</text>
</comment>
<evidence type="ECO:0000313" key="3">
    <source>
        <dbReference type="Proteomes" id="UP001195483"/>
    </source>
</evidence>
<dbReference type="Pfam" id="PF06903">
    <property type="entry name" value="VirK"/>
    <property type="match status" value="1"/>
</dbReference>
<feature type="region of interest" description="Disordered" evidence="1">
    <location>
        <begin position="224"/>
        <end position="254"/>
    </location>
</feature>
<keyword evidence="3" id="KW-1185">Reference proteome</keyword>
<dbReference type="InterPro" id="IPR010694">
    <property type="entry name" value="Uncharacterised_VirK"/>
</dbReference>
<dbReference type="AlphaFoldDB" id="A0AAE0W7D6"/>
<dbReference type="Proteomes" id="UP001195483">
    <property type="component" value="Unassembled WGS sequence"/>
</dbReference>
<reference evidence="2" key="2">
    <citation type="journal article" date="2021" name="Genome Biol. Evol.">
        <title>Developing a high-quality reference genome for a parasitic bivalve with doubly uniparental inheritance (Bivalvia: Unionida).</title>
        <authorList>
            <person name="Smith C.H."/>
        </authorList>
    </citation>
    <scope>NUCLEOTIDE SEQUENCE</scope>
    <source>
        <strain evidence="2">CHS0354</strain>
        <tissue evidence="2">Mantle</tissue>
    </source>
</reference>
<dbReference type="EMBL" id="JAEAOA010002358">
    <property type="protein sequence ID" value="KAK3603824.1"/>
    <property type="molecule type" value="Genomic_DNA"/>
</dbReference>
<dbReference type="Gene3D" id="2.40.128.590">
    <property type="entry name" value="CpcT/CpeT domain"/>
    <property type="match status" value="1"/>
</dbReference>
<reference evidence="2" key="1">
    <citation type="journal article" date="2021" name="Genome Biol. Evol.">
        <title>A High-Quality Reference Genome for a Parasitic Bivalve with Doubly Uniparental Inheritance (Bivalvia: Unionida).</title>
        <authorList>
            <person name="Smith C.H."/>
        </authorList>
    </citation>
    <scope>NUCLEOTIDE SEQUENCE</scope>
    <source>
        <strain evidence="2">CHS0354</strain>
    </source>
</reference>
<proteinExistence type="predicted"/>
<feature type="compositionally biased region" description="Basic residues" evidence="1">
    <location>
        <begin position="238"/>
        <end position="248"/>
    </location>
</feature>
<evidence type="ECO:0000256" key="1">
    <source>
        <dbReference type="SAM" id="MobiDB-lite"/>
    </source>
</evidence>
<protein>
    <submittedName>
        <fullName evidence="2">Uncharacterized protein</fullName>
    </submittedName>
</protein>
<dbReference type="Pfam" id="PF06206">
    <property type="entry name" value="CpeT"/>
    <property type="match status" value="1"/>
</dbReference>
<dbReference type="InterPro" id="IPR010404">
    <property type="entry name" value="CpcT/CpeT"/>
</dbReference>
<sequence length="526" mass="59583">MFPKDCGFYLLFVIVIGNVYCDLNSDFNLLKRTLPGIYSNRNQYFQVSRNDLPSVQGNVAFRAIYRPVDVTFLHGAFNVYVEHHMKDGKEPFKQWLYSFSVDKRAMAIRMIIFNFLKPGLEEKIRTSSKYFKYLKPSDVSSQNACTMIWRRLNTTFVGLTAKECIADFADEKIRISVMATLTSTSLQLNEVWNYLTDGNKKVELTVPINLVKIHKIGPNEVKYTQSDEAESTTSHTSVKSKKAPRSKTKSQTPMHSVWHLNNYKSITDALNSGRDVNFFADLSGCKTIEGNPPNRYSFGDLIDVYVIGSHQGRYHDYLQFSRRKLFTSDTGLEEVTREVTVHRNGSVTVTVIHSDPDTSQIRTVFIASCTLYNPDSSHGDIKFHMDPFKGMKPIHTFGALRSSLKKGKAVRMSINLAACNGASSTDVTIGGDFKNYDVLHHSKTLEMTLSKPSFISTVQEGINLQTDNFMASFTADERVMLTTYANILGGKFRDHSIVSGYRRYRCMMGNNANMKAVHLYRAARGR</sequence>
<evidence type="ECO:0000313" key="2">
    <source>
        <dbReference type="EMBL" id="KAK3603824.1"/>
    </source>
</evidence>
<name>A0AAE0W7D6_9BIVA</name>
<gene>
    <name evidence="2" type="ORF">CHS0354_042828</name>
</gene>
<organism evidence="2 3">
    <name type="scientific">Potamilus streckersoni</name>
    <dbReference type="NCBI Taxonomy" id="2493646"/>
    <lineage>
        <taxon>Eukaryota</taxon>
        <taxon>Metazoa</taxon>
        <taxon>Spiralia</taxon>
        <taxon>Lophotrochozoa</taxon>
        <taxon>Mollusca</taxon>
        <taxon>Bivalvia</taxon>
        <taxon>Autobranchia</taxon>
        <taxon>Heteroconchia</taxon>
        <taxon>Palaeoheterodonta</taxon>
        <taxon>Unionida</taxon>
        <taxon>Unionoidea</taxon>
        <taxon>Unionidae</taxon>
        <taxon>Ambleminae</taxon>
        <taxon>Lampsilini</taxon>
        <taxon>Potamilus</taxon>
    </lineage>
</organism>
<reference evidence="2" key="3">
    <citation type="submission" date="2023-05" db="EMBL/GenBank/DDBJ databases">
        <authorList>
            <person name="Smith C.H."/>
        </authorList>
    </citation>
    <scope>NUCLEOTIDE SEQUENCE</scope>
    <source>
        <strain evidence="2">CHS0354</strain>
        <tissue evidence="2">Mantle</tissue>
    </source>
</reference>
<dbReference type="InterPro" id="IPR038672">
    <property type="entry name" value="CpcT/CpeT_sf"/>
</dbReference>
<accession>A0AAE0W7D6</accession>
<dbReference type="GO" id="GO:0016829">
    <property type="term" value="F:lyase activity"/>
    <property type="evidence" value="ECO:0007669"/>
    <property type="project" value="InterPro"/>
</dbReference>